<dbReference type="AlphaFoldDB" id="A0A8X6NQF1"/>
<gene>
    <name evidence="1" type="ORF">NPIL_100051</name>
</gene>
<sequence length="97" mass="11205">MFCSNNLEIYPGKQSDGPYQFKNKSMDIAEILITSITNSGRNVTTDNWFSDASLLQTLSEKTWLILCRNVGKKKQVADSKREERGETQRKIFLHFWG</sequence>
<dbReference type="EMBL" id="BMAW01060649">
    <property type="protein sequence ID" value="GFT27191.1"/>
    <property type="molecule type" value="Genomic_DNA"/>
</dbReference>
<comment type="caution">
    <text evidence="1">The sequence shown here is derived from an EMBL/GenBank/DDBJ whole genome shotgun (WGS) entry which is preliminary data.</text>
</comment>
<proteinExistence type="predicted"/>
<protein>
    <recommendedName>
        <fullName evidence="3">PiggyBac transposable element-derived protein domain-containing protein</fullName>
    </recommendedName>
</protein>
<organism evidence="1 2">
    <name type="scientific">Nephila pilipes</name>
    <name type="common">Giant wood spider</name>
    <name type="synonym">Nephila maculata</name>
    <dbReference type="NCBI Taxonomy" id="299642"/>
    <lineage>
        <taxon>Eukaryota</taxon>
        <taxon>Metazoa</taxon>
        <taxon>Ecdysozoa</taxon>
        <taxon>Arthropoda</taxon>
        <taxon>Chelicerata</taxon>
        <taxon>Arachnida</taxon>
        <taxon>Araneae</taxon>
        <taxon>Araneomorphae</taxon>
        <taxon>Entelegynae</taxon>
        <taxon>Araneoidea</taxon>
        <taxon>Nephilidae</taxon>
        <taxon>Nephila</taxon>
    </lineage>
</organism>
<evidence type="ECO:0000313" key="1">
    <source>
        <dbReference type="EMBL" id="GFT27191.1"/>
    </source>
</evidence>
<keyword evidence="2" id="KW-1185">Reference proteome</keyword>
<reference evidence="1" key="1">
    <citation type="submission" date="2020-08" db="EMBL/GenBank/DDBJ databases">
        <title>Multicomponent nature underlies the extraordinary mechanical properties of spider dragline silk.</title>
        <authorList>
            <person name="Kono N."/>
            <person name="Nakamura H."/>
            <person name="Mori M."/>
            <person name="Yoshida Y."/>
            <person name="Ohtoshi R."/>
            <person name="Malay A.D."/>
            <person name="Moran D.A.P."/>
            <person name="Tomita M."/>
            <person name="Numata K."/>
            <person name="Arakawa K."/>
        </authorList>
    </citation>
    <scope>NUCLEOTIDE SEQUENCE</scope>
</reference>
<evidence type="ECO:0008006" key="3">
    <source>
        <dbReference type="Google" id="ProtNLM"/>
    </source>
</evidence>
<dbReference type="Proteomes" id="UP000887013">
    <property type="component" value="Unassembled WGS sequence"/>
</dbReference>
<evidence type="ECO:0000313" key="2">
    <source>
        <dbReference type="Proteomes" id="UP000887013"/>
    </source>
</evidence>
<dbReference type="OrthoDB" id="6077919at2759"/>
<accession>A0A8X6NQF1</accession>
<name>A0A8X6NQF1_NEPPI</name>